<proteinExistence type="predicted"/>
<protein>
    <submittedName>
        <fullName evidence="1">Squalene/phytoene synthase family protein</fullName>
    </submittedName>
</protein>
<sequence length="551" mass="61610">MHARDRLRAKRPKHENFPVASLMLSRVHRDAVLAFYRFARLADDVADAPDLTASDKLAELEALEQALICGDPQTPEAAQLHAVNARHGAGVSEARDLLRAFRQDAVKTCYQSWADLVAYCAFSANPVGHFLLRLHGEHADAQAPANALCTALQILNHMQDCRLDWERLKRLYLPLIWIASIGGESTFFEPSRASLRRPVLDTMLNRVDALIDRARVLPERLQNRGLRAQSIATIELAGRLSQRLRSRDPVITRVEISKSDAAIAFLCGLGGARCPVNHDHHVTSAMVQHADLSYRLSIQTLSGERRRAIHAVYAFYRAVDDIADGVAPPSEKRFFLGEWRREIDRLHRAPETPVGRELARALSVFALPLDECHALLDGMETDSVERVRFVDDRALDLYSRRISGSACALLICICGAPNANDFAFDLGRTLQLVNLLLNTDEDAARERVYVPLSRLALLDLYDAPAATLVADPRFVRVCQDLSEDARASFAAVDEALKRLDRCALKPAILMMESHRRILNQLVARGWGARRGKLRLTATDRFQLITLALRPE</sequence>
<gene>
    <name evidence="1" type="ORF">K9B37_22415</name>
</gene>
<dbReference type="EMBL" id="JAIRBM010000026">
    <property type="protein sequence ID" value="MBZ6079018.1"/>
    <property type="molecule type" value="Genomic_DNA"/>
</dbReference>
<organism evidence="1 2">
    <name type="scientific">Microvirga puerhi</name>
    <dbReference type="NCBI Taxonomy" id="2876078"/>
    <lineage>
        <taxon>Bacteria</taxon>
        <taxon>Pseudomonadati</taxon>
        <taxon>Pseudomonadota</taxon>
        <taxon>Alphaproteobacteria</taxon>
        <taxon>Hyphomicrobiales</taxon>
        <taxon>Methylobacteriaceae</taxon>
        <taxon>Microvirga</taxon>
    </lineage>
</organism>
<dbReference type="SFLD" id="SFLDS00005">
    <property type="entry name" value="Isoprenoid_Synthase_Type_I"/>
    <property type="match status" value="1"/>
</dbReference>
<comment type="caution">
    <text evidence="1">The sequence shown here is derived from an EMBL/GenBank/DDBJ whole genome shotgun (WGS) entry which is preliminary data.</text>
</comment>
<name>A0ABS7VTW6_9HYPH</name>
<evidence type="ECO:0000313" key="1">
    <source>
        <dbReference type="EMBL" id="MBZ6079018.1"/>
    </source>
</evidence>
<reference evidence="1 2" key="1">
    <citation type="submission" date="2021-09" db="EMBL/GenBank/DDBJ databases">
        <title>The complete genome sequence of a new microorganism.</title>
        <authorList>
            <person name="Zi Z."/>
        </authorList>
    </citation>
    <scope>NUCLEOTIDE SEQUENCE [LARGE SCALE GENOMIC DNA]</scope>
    <source>
        <strain evidence="1 2">WGZ8</strain>
    </source>
</reference>
<keyword evidence="2" id="KW-1185">Reference proteome</keyword>
<dbReference type="SUPFAM" id="SSF48576">
    <property type="entry name" value="Terpenoid synthases"/>
    <property type="match status" value="2"/>
</dbReference>
<evidence type="ECO:0000313" key="2">
    <source>
        <dbReference type="Proteomes" id="UP000704176"/>
    </source>
</evidence>
<dbReference type="InterPro" id="IPR002060">
    <property type="entry name" value="Squ/phyt_synthse"/>
</dbReference>
<accession>A0ABS7VTW6</accession>
<dbReference type="PANTHER" id="PTHR31480">
    <property type="entry name" value="BIFUNCTIONAL LYCOPENE CYCLASE/PHYTOENE SYNTHASE"/>
    <property type="match status" value="1"/>
</dbReference>
<dbReference type="Gene3D" id="1.10.600.10">
    <property type="entry name" value="Farnesyl Diphosphate Synthase"/>
    <property type="match status" value="2"/>
</dbReference>
<dbReference type="SFLD" id="SFLDG01018">
    <property type="entry name" value="Squalene/Phytoene_Synthase_Lik"/>
    <property type="match status" value="1"/>
</dbReference>
<dbReference type="InterPro" id="IPR008949">
    <property type="entry name" value="Isoprenoid_synthase_dom_sf"/>
</dbReference>
<dbReference type="RefSeq" id="WP_224315769.1">
    <property type="nucleotide sequence ID" value="NZ_JAIRBM010000026.1"/>
</dbReference>
<dbReference type="Proteomes" id="UP000704176">
    <property type="component" value="Unassembled WGS sequence"/>
</dbReference>
<dbReference type="Pfam" id="PF00494">
    <property type="entry name" value="SQS_PSY"/>
    <property type="match status" value="2"/>
</dbReference>